<dbReference type="GO" id="GO:0061024">
    <property type="term" value="P:membrane organization"/>
    <property type="evidence" value="ECO:0007669"/>
    <property type="project" value="TreeGrafter"/>
</dbReference>
<evidence type="ECO:0000256" key="1">
    <source>
        <dbReference type="ARBA" id="ARBA00004141"/>
    </source>
</evidence>
<dbReference type="EMBL" id="VXIV02003267">
    <property type="protein sequence ID" value="KAF6018953.1"/>
    <property type="molecule type" value="Genomic_DNA"/>
</dbReference>
<protein>
    <submittedName>
        <fullName evidence="8">TMEM33</fullName>
    </submittedName>
</protein>
<feature type="transmembrane region" description="Helical" evidence="7">
    <location>
        <begin position="37"/>
        <end position="58"/>
    </location>
</feature>
<comment type="similarity">
    <text evidence="2">Belongs to the PER33/POM33 family.</text>
</comment>
<gene>
    <name evidence="8" type="ORF">EB796_022738</name>
</gene>
<evidence type="ECO:0000313" key="9">
    <source>
        <dbReference type="Proteomes" id="UP000593567"/>
    </source>
</evidence>
<evidence type="ECO:0000256" key="3">
    <source>
        <dbReference type="ARBA" id="ARBA00022692"/>
    </source>
</evidence>
<feature type="transmembrane region" description="Helical" evidence="7">
    <location>
        <begin position="179"/>
        <end position="201"/>
    </location>
</feature>
<feature type="region of interest" description="Disordered" evidence="6">
    <location>
        <begin position="1"/>
        <end position="20"/>
    </location>
</feature>
<organism evidence="8 9">
    <name type="scientific">Bugula neritina</name>
    <name type="common">Brown bryozoan</name>
    <name type="synonym">Sertularia neritina</name>
    <dbReference type="NCBI Taxonomy" id="10212"/>
    <lineage>
        <taxon>Eukaryota</taxon>
        <taxon>Metazoa</taxon>
        <taxon>Spiralia</taxon>
        <taxon>Lophotrochozoa</taxon>
        <taxon>Bryozoa</taxon>
        <taxon>Gymnolaemata</taxon>
        <taxon>Cheilostomatida</taxon>
        <taxon>Flustrina</taxon>
        <taxon>Buguloidea</taxon>
        <taxon>Bugulidae</taxon>
        <taxon>Bugula</taxon>
    </lineage>
</organism>
<name>A0A7J7IYF7_BUGNE</name>
<dbReference type="OrthoDB" id="5581259at2759"/>
<dbReference type="GO" id="GO:0005783">
    <property type="term" value="C:endoplasmic reticulum"/>
    <property type="evidence" value="ECO:0007669"/>
    <property type="project" value="TreeGrafter"/>
</dbReference>
<comment type="subcellular location">
    <subcellularLocation>
        <location evidence="1">Membrane</location>
        <topology evidence="1">Multi-pass membrane protein</topology>
    </subcellularLocation>
</comment>
<keyword evidence="3 7" id="KW-0812">Transmembrane</keyword>
<proteinExistence type="inferred from homology"/>
<keyword evidence="9" id="KW-1185">Reference proteome</keyword>
<keyword evidence="5 7" id="KW-0472">Membrane</keyword>
<dbReference type="PANTHER" id="PTHR12703">
    <property type="entry name" value="TRANSMEMBRANE PROTEIN 33"/>
    <property type="match status" value="1"/>
</dbReference>
<dbReference type="InterPro" id="IPR005344">
    <property type="entry name" value="TMEM33/Pom33"/>
</dbReference>
<dbReference type="GO" id="GO:0016020">
    <property type="term" value="C:membrane"/>
    <property type="evidence" value="ECO:0007669"/>
    <property type="project" value="UniProtKB-SubCell"/>
</dbReference>
<dbReference type="GO" id="GO:0071786">
    <property type="term" value="P:endoplasmic reticulum tubular network organization"/>
    <property type="evidence" value="ECO:0007669"/>
    <property type="project" value="TreeGrafter"/>
</dbReference>
<dbReference type="Proteomes" id="UP000593567">
    <property type="component" value="Unassembled WGS sequence"/>
</dbReference>
<evidence type="ECO:0000256" key="7">
    <source>
        <dbReference type="SAM" id="Phobius"/>
    </source>
</evidence>
<comment type="caution">
    <text evidence="8">The sequence shown here is derived from an EMBL/GenBank/DDBJ whole genome shotgun (WGS) entry which is preliminary data.</text>
</comment>
<feature type="transmembrane region" description="Helical" evidence="7">
    <location>
        <begin position="106"/>
        <end position="133"/>
    </location>
</feature>
<reference evidence="8" key="1">
    <citation type="submission" date="2020-06" db="EMBL/GenBank/DDBJ databases">
        <title>Draft genome of Bugula neritina, a colonial animal packing powerful symbionts and potential medicines.</title>
        <authorList>
            <person name="Rayko M."/>
        </authorList>
    </citation>
    <scope>NUCLEOTIDE SEQUENCE [LARGE SCALE GENOMIC DNA]</scope>
    <source>
        <strain evidence="8">Kwan_BN1</strain>
    </source>
</reference>
<evidence type="ECO:0000256" key="5">
    <source>
        <dbReference type="ARBA" id="ARBA00023136"/>
    </source>
</evidence>
<dbReference type="Pfam" id="PF03661">
    <property type="entry name" value="TMEM33_Pom33"/>
    <property type="match status" value="1"/>
</dbReference>
<evidence type="ECO:0000256" key="4">
    <source>
        <dbReference type="ARBA" id="ARBA00022989"/>
    </source>
</evidence>
<sequence>MAESQSSHQPGAGGDGPQPAGGFQAALNKMNADKVMAAMWLSRLVTIMFSISFVLPLFGWSQPISGQRVLIAGAITSALRLHQRVPSIQMNREFVATLLREDSAHYLLYSILMLMCCQPVSVILMPVFFFALLHVTTYTKTLLDCVGPQSMGLIRKLIEKIDIKQRDLLKLIATVEVTLMPVTLMLVFSGAASIMLPFGYYRFLCLRYTSIRNPYTRTVFNEMRLLGEYLSRHPKCPAFASSLLLKVISFTCRMAPVTSAPS</sequence>
<dbReference type="InterPro" id="IPR051645">
    <property type="entry name" value="PER33/POM33_regulator"/>
</dbReference>
<evidence type="ECO:0000256" key="6">
    <source>
        <dbReference type="SAM" id="MobiDB-lite"/>
    </source>
</evidence>
<evidence type="ECO:0000313" key="8">
    <source>
        <dbReference type="EMBL" id="KAF6018953.1"/>
    </source>
</evidence>
<accession>A0A7J7IYF7</accession>
<evidence type="ECO:0000256" key="2">
    <source>
        <dbReference type="ARBA" id="ARBA00007322"/>
    </source>
</evidence>
<keyword evidence="4 7" id="KW-1133">Transmembrane helix</keyword>
<dbReference type="PANTHER" id="PTHR12703:SF4">
    <property type="entry name" value="TRANSMEMBRANE PROTEIN 33"/>
    <property type="match status" value="1"/>
</dbReference>
<dbReference type="AlphaFoldDB" id="A0A7J7IYF7"/>